<proteinExistence type="predicted"/>
<organism evidence="2 3">
    <name type="scientific">Mortierella polycephala</name>
    <dbReference type="NCBI Taxonomy" id="41804"/>
    <lineage>
        <taxon>Eukaryota</taxon>
        <taxon>Fungi</taxon>
        <taxon>Fungi incertae sedis</taxon>
        <taxon>Mucoromycota</taxon>
        <taxon>Mortierellomycotina</taxon>
        <taxon>Mortierellomycetes</taxon>
        <taxon>Mortierellales</taxon>
        <taxon>Mortierellaceae</taxon>
        <taxon>Mortierella</taxon>
    </lineage>
</organism>
<evidence type="ECO:0000313" key="3">
    <source>
        <dbReference type="Proteomes" id="UP000726737"/>
    </source>
</evidence>
<feature type="compositionally biased region" description="Basic and acidic residues" evidence="1">
    <location>
        <begin position="391"/>
        <end position="400"/>
    </location>
</feature>
<reference evidence="2" key="1">
    <citation type="journal article" date="2020" name="Fungal Divers.">
        <title>Resolving the Mortierellaceae phylogeny through synthesis of multi-gene phylogenetics and phylogenomics.</title>
        <authorList>
            <person name="Vandepol N."/>
            <person name="Liber J."/>
            <person name="Desiro A."/>
            <person name="Na H."/>
            <person name="Kennedy M."/>
            <person name="Barry K."/>
            <person name="Grigoriev I.V."/>
            <person name="Miller A.N."/>
            <person name="O'Donnell K."/>
            <person name="Stajich J.E."/>
            <person name="Bonito G."/>
        </authorList>
    </citation>
    <scope>NUCLEOTIDE SEQUENCE</scope>
    <source>
        <strain evidence="2">KOD948</strain>
    </source>
</reference>
<dbReference type="Proteomes" id="UP000726737">
    <property type="component" value="Unassembled WGS sequence"/>
</dbReference>
<comment type="caution">
    <text evidence="2">The sequence shown here is derived from an EMBL/GenBank/DDBJ whole genome shotgun (WGS) entry which is preliminary data.</text>
</comment>
<feature type="compositionally biased region" description="Basic and acidic residues" evidence="1">
    <location>
        <begin position="359"/>
        <end position="375"/>
    </location>
</feature>
<feature type="compositionally biased region" description="Acidic residues" evidence="1">
    <location>
        <begin position="299"/>
        <end position="309"/>
    </location>
</feature>
<feature type="compositionally biased region" description="Low complexity" evidence="1">
    <location>
        <begin position="187"/>
        <end position="198"/>
    </location>
</feature>
<sequence>MGATRRSTSSLMRPSIPKLIAAALALALSAALIIPVDSMPVSHIVSRAEPIDPATAAPSIALPVKANNSKRQNAAAKNEEEEGWTFDIKGPEPYDIWTSGTVATLSWMDTNLPPKTTFDIALIPVDPETNPKAIKMTRRPILRYIPTMSRFLDVIVPYDLITREQLLKEQEGEGGAPVEANENGHGTIPTNTTTMTTNQPTEISENDIQSQARLYITAYDGRTNKVLAQKSIFPIIIKKDHVLDWRTVPVLPLPSPPASPAPASPTAEEQEPEGSDELLAKKDSETTHLEDHVYKAEDINEDEGNNEDDPNNHTPNVNEEDAVEDEAEKEVDLNETTPTGLELGVNSDVNEGDSSETDSMDHQQKHEHNHDRGEGEGEGEDEDKDEDEDDHEHGHSHVIDPNHFQNEEDIDIWKQHEDDPGYNPPIKIEDAGTIQITRWINNKERFFVGAPYVFAWAFPQDAAQEGLTGEVNIYVEDAYTAKRYDIVAGAMSSDIRFMYLHPTKIMMSADPKKRIYLRARVELDLFKRGNIRRYTGFSKAFWVERGAL</sequence>
<name>A0A9P6PPJ0_9FUNG</name>
<gene>
    <name evidence="2" type="ORF">BG011_007729</name>
</gene>
<evidence type="ECO:0000313" key="2">
    <source>
        <dbReference type="EMBL" id="KAG0251288.1"/>
    </source>
</evidence>
<feature type="compositionally biased region" description="Acidic residues" evidence="1">
    <location>
        <begin position="318"/>
        <end position="329"/>
    </location>
</feature>
<dbReference type="EMBL" id="JAAAJA010000604">
    <property type="protein sequence ID" value="KAG0251288.1"/>
    <property type="molecule type" value="Genomic_DNA"/>
</dbReference>
<evidence type="ECO:0000256" key="1">
    <source>
        <dbReference type="SAM" id="MobiDB-lite"/>
    </source>
</evidence>
<accession>A0A9P6PPJ0</accession>
<dbReference type="AlphaFoldDB" id="A0A9P6PPJ0"/>
<feature type="compositionally biased region" description="Pro residues" evidence="1">
    <location>
        <begin position="254"/>
        <end position="263"/>
    </location>
</feature>
<dbReference type="OrthoDB" id="2425693at2759"/>
<keyword evidence="3" id="KW-1185">Reference proteome</keyword>
<feature type="region of interest" description="Disordered" evidence="1">
    <location>
        <begin position="173"/>
        <end position="198"/>
    </location>
</feature>
<feature type="region of interest" description="Disordered" evidence="1">
    <location>
        <begin position="254"/>
        <end position="276"/>
    </location>
</feature>
<protein>
    <submittedName>
        <fullName evidence="2">Uncharacterized protein</fullName>
    </submittedName>
</protein>
<feature type="region of interest" description="Disordered" evidence="1">
    <location>
        <begin position="298"/>
        <end position="405"/>
    </location>
</feature>
<feature type="compositionally biased region" description="Acidic residues" evidence="1">
    <location>
        <begin position="376"/>
        <end position="390"/>
    </location>
</feature>